<name>A0A4P6HNW0_9BACT</name>
<sequence length="109" mass="11824">MIEKGPAREGRPFFTCLLQSLCIDIDFHYRYYPSITQAVRAPASRPAPPLHPEVAMLSQSSISSKGRTTTWASRFLGSARREPAGGASREQSDFADAKTPQPSDAAGAK</sequence>
<accession>A0A4P6HNW0</accession>
<evidence type="ECO:0000256" key="1">
    <source>
        <dbReference type="SAM" id="MobiDB-lite"/>
    </source>
</evidence>
<organism evidence="2 3">
    <name type="scientific">Solidesulfovibrio carbinolicus</name>
    <dbReference type="NCBI Taxonomy" id="296842"/>
    <lineage>
        <taxon>Bacteria</taxon>
        <taxon>Pseudomonadati</taxon>
        <taxon>Thermodesulfobacteriota</taxon>
        <taxon>Desulfovibrionia</taxon>
        <taxon>Desulfovibrionales</taxon>
        <taxon>Desulfovibrionaceae</taxon>
        <taxon>Solidesulfovibrio</taxon>
    </lineage>
</organism>
<dbReference type="EMBL" id="CP026538">
    <property type="protein sequence ID" value="QAZ68755.1"/>
    <property type="molecule type" value="Genomic_DNA"/>
</dbReference>
<protein>
    <submittedName>
        <fullName evidence="2">Uncharacterized protein</fullName>
    </submittedName>
</protein>
<dbReference type="AlphaFoldDB" id="A0A4P6HNW0"/>
<keyword evidence="3" id="KW-1185">Reference proteome</keyword>
<gene>
    <name evidence="2" type="ORF">C3Y92_16555</name>
</gene>
<feature type="region of interest" description="Disordered" evidence="1">
    <location>
        <begin position="72"/>
        <end position="109"/>
    </location>
</feature>
<proteinExistence type="predicted"/>
<evidence type="ECO:0000313" key="2">
    <source>
        <dbReference type="EMBL" id="QAZ68755.1"/>
    </source>
</evidence>
<dbReference type="KEGG" id="dcb:C3Y92_16555"/>
<reference evidence="2 3" key="1">
    <citation type="submission" date="2018-02" db="EMBL/GenBank/DDBJ databases">
        <title>Genome sequence of Desulfovibrio carbinolicus DSM 3852.</title>
        <authorList>
            <person name="Wilbanks E."/>
            <person name="Skennerton C.T."/>
            <person name="Orphan V.J."/>
        </authorList>
    </citation>
    <scope>NUCLEOTIDE SEQUENCE [LARGE SCALE GENOMIC DNA]</scope>
    <source>
        <strain evidence="2 3">DSM 3852</strain>
    </source>
</reference>
<evidence type="ECO:0000313" key="3">
    <source>
        <dbReference type="Proteomes" id="UP000293296"/>
    </source>
</evidence>
<dbReference type="Proteomes" id="UP000293296">
    <property type="component" value="Chromosome"/>
</dbReference>